<gene>
    <name evidence="3" type="ORF">METZ01_LOCUS72068</name>
</gene>
<dbReference type="AlphaFoldDB" id="A0A381TTQ2"/>
<keyword evidence="2" id="KW-0560">Oxidoreductase</keyword>
<dbReference type="GO" id="GO:0016491">
    <property type="term" value="F:oxidoreductase activity"/>
    <property type="evidence" value="ECO:0007669"/>
    <property type="project" value="UniProtKB-KW"/>
</dbReference>
<evidence type="ECO:0000313" key="3">
    <source>
        <dbReference type="EMBL" id="SVA19214.1"/>
    </source>
</evidence>
<feature type="non-terminal residue" evidence="3">
    <location>
        <position position="1"/>
    </location>
</feature>
<organism evidence="3">
    <name type="scientific">marine metagenome</name>
    <dbReference type="NCBI Taxonomy" id="408172"/>
    <lineage>
        <taxon>unclassified sequences</taxon>
        <taxon>metagenomes</taxon>
        <taxon>ecological metagenomes</taxon>
    </lineage>
</organism>
<accession>A0A381TTQ2</accession>
<dbReference type="InterPro" id="IPR002347">
    <property type="entry name" value="SDR_fam"/>
</dbReference>
<evidence type="ECO:0000256" key="1">
    <source>
        <dbReference type="ARBA" id="ARBA00006484"/>
    </source>
</evidence>
<dbReference type="SUPFAM" id="SSF51735">
    <property type="entry name" value="NAD(P)-binding Rossmann-fold domains"/>
    <property type="match status" value="1"/>
</dbReference>
<comment type="similarity">
    <text evidence="1">Belongs to the short-chain dehydrogenases/reductases (SDR) family.</text>
</comment>
<proteinExistence type="inferred from homology"/>
<protein>
    <recommendedName>
        <fullName evidence="4">Pteridine reductase</fullName>
    </recommendedName>
</protein>
<dbReference type="EMBL" id="UINC01005121">
    <property type="protein sequence ID" value="SVA19214.1"/>
    <property type="molecule type" value="Genomic_DNA"/>
</dbReference>
<reference evidence="3" key="1">
    <citation type="submission" date="2018-05" db="EMBL/GenBank/DDBJ databases">
        <authorList>
            <person name="Lanie J.A."/>
            <person name="Ng W.-L."/>
            <person name="Kazmierczak K.M."/>
            <person name="Andrzejewski T.M."/>
            <person name="Davidsen T.M."/>
            <person name="Wayne K.J."/>
            <person name="Tettelin H."/>
            <person name="Glass J.I."/>
            <person name="Rusch D."/>
            <person name="Podicherti R."/>
            <person name="Tsui H.-C.T."/>
            <person name="Winkler M.E."/>
        </authorList>
    </citation>
    <scope>NUCLEOTIDE SEQUENCE</scope>
</reference>
<dbReference type="PANTHER" id="PTHR43639:SF1">
    <property type="entry name" value="SHORT-CHAIN DEHYDROGENASE_REDUCTASE FAMILY PROTEIN"/>
    <property type="match status" value="1"/>
</dbReference>
<dbReference type="Gene3D" id="3.40.50.720">
    <property type="entry name" value="NAD(P)-binding Rossmann-like Domain"/>
    <property type="match status" value="1"/>
</dbReference>
<evidence type="ECO:0000256" key="2">
    <source>
        <dbReference type="ARBA" id="ARBA00023002"/>
    </source>
</evidence>
<dbReference type="PANTHER" id="PTHR43639">
    <property type="entry name" value="OXIDOREDUCTASE, SHORT-CHAIN DEHYDROGENASE/REDUCTASE FAMILY (AFU_ORTHOLOGUE AFUA_5G02870)"/>
    <property type="match status" value="1"/>
</dbReference>
<evidence type="ECO:0008006" key="4">
    <source>
        <dbReference type="Google" id="ProtNLM"/>
    </source>
</evidence>
<dbReference type="InterPro" id="IPR036291">
    <property type="entry name" value="NAD(P)-bd_dom_sf"/>
</dbReference>
<sequence>GSKRIGASIAEYFHEKSYKIILHFNKSEEEAKKLQDKLLSRRKDSCEIIQADFLKESSIQRAINSVLKSNKSLDVLVNNASSYFPTPLLKANKDEWNNLLTTNASVPFFIIQELKLILEKNKGCVINISDSMTNSGVKDYSVYLAAKSALESITRSLARELAPKIRVNAIAPGVILWPEKNILDEERKQKIVNKISLGRLGKPSEIAAVAYYLSQADYITGQTLKVDGGRSSL</sequence>
<name>A0A381TTQ2_9ZZZZ</name>
<dbReference type="PRINTS" id="PR00081">
    <property type="entry name" value="GDHRDH"/>
</dbReference>
<dbReference type="Pfam" id="PF13561">
    <property type="entry name" value="adh_short_C2"/>
    <property type="match status" value="1"/>
</dbReference>
<dbReference type="PRINTS" id="PR00080">
    <property type="entry name" value="SDRFAMILY"/>
</dbReference>